<dbReference type="InterPro" id="IPR045465">
    <property type="entry name" value="Trans_reg_dom"/>
</dbReference>
<evidence type="ECO:0000313" key="2">
    <source>
        <dbReference type="EMBL" id="MBB3774029.1"/>
    </source>
</evidence>
<keyword evidence="3" id="KW-1185">Reference proteome</keyword>
<comment type="caution">
    <text evidence="2">The sequence shown here is derived from an EMBL/GenBank/DDBJ whole genome shotgun (WGS) entry which is preliminary data.</text>
</comment>
<organism evidence="2 3">
    <name type="scientific">Ancylobacter tetraedralis</name>
    <dbReference type="NCBI Taxonomy" id="217068"/>
    <lineage>
        <taxon>Bacteria</taxon>
        <taxon>Pseudomonadati</taxon>
        <taxon>Pseudomonadota</taxon>
        <taxon>Alphaproteobacteria</taxon>
        <taxon>Hyphomicrobiales</taxon>
        <taxon>Xanthobacteraceae</taxon>
        <taxon>Ancylobacter</taxon>
    </lineage>
</organism>
<accession>A0A839ZGS2</accession>
<dbReference type="Proteomes" id="UP000533469">
    <property type="component" value="Unassembled WGS sequence"/>
</dbReference>
<dbReference type="Pfam" id="PF20109">
    <property type="entry name" value="Trans_reg_dom"/>
    <property type="match status" value="1"/>
</dbReference>
<reference evidence="2 3" key="1">
    <citation type="submission" date="2020-08" db="EMBL/GenBank/DDBJ databases">
        <title>Genomic Encyclopedia of Type Strains, Phase IV (KMG-IV): sequencing the most valuable type-strain genomes for metagenomic binning, comparative biology and taxonomic classification.</title>
        <authorList>
            <person name="Goeker M."/>
        </authorList>
    </citation>
    <scope>NUCLEOTIDE SEQUENCE [LARGE SCALE GENOMIC DNA]</scope>
    <source>
        <strain evidence="2 3">DSM 5895</strain>
    </source>
</reference>
<evidence type="ECO:0000259" key="1">
    <source>
        <dbReference type="Pfam" id="PF20109"/>
    </source>
</evidence>
<dbReference type="EMBL" id="JACICD010000021">
    <property type="protein sequence ID" value="MBB3774029.1"/>
    <property type="molecule type" value="Genomic_DNA"/>
</dbReference>
<dbReference type="RefSeq" id="WP_246340413.1">
    <property type="nucleotide sequence ID" value="NZ_JACICD010000021.1"/>
</dbReference>
<dbReference type="AlphaFoldDB" id="A0A839ZGS2"/>
<protein>
    <recommendedName>
        <fullName evidence="1">Transcriptional regulator-like domain-containing protein</fullName>
    </recommendedName>
</protein>
<name>A0A839ZGS2_9HYPH</name>
<evidence type="ECO:0000313" key="3">
    <source>
        <dbReference type="Proteomes" id="UP000533469"/>
    </source>
</evidence>
<sequence>MVLQSAWQSSETYTFVDTLSPAQLAWEWLRRNEAYRQDFAILRAAAGAEEETLAALMRARWGLRFPDRPHT</sequence>
<proteinExistence type="predicted"/>
<feature type="domain" description="Transcriptional regulator-like" evidence="1">
    <location>
        <begin position="7"/>
        <end position="66"/>
    </location>
</feature>
<gene>
    <name evidence="2" type="ORF">FHS55_004679</name>
</gene>